<comment type="caution">
    <text evidence="1">The sequence shown here is derived from an EMBL/GenBank/DDBJ whole genome shotgun (WGS) entry which is preliminary data.</text>
</comment>
<dbReference type="OrthoDB" id="2048740at2"/>
<organism evidence="1 2">
    <name type="scientific">Parablautia intestinalis</name>
    <dbReference type="NCBI Taxonomy" id="2320100"/>
    <lineage>
        <taxon>Bacteria</taxon>
        <taxon>Bacillati</taxon>
        <taxon>Bacillota</taxon>
        <taxon>Clostridia</taxon>
        <taxon>Lachnospirales</taxon>
        <taxon>Lachnospiraceae</taxon>
        <taxon>Parablautia</taxon>
    </lineage>
</organism>
<gene>
    <name evidence="1" type="ORF">D7V94_22645</name>
</gene>
<dbReference type="AlphaFoldDB" id="A0A3A9AGF3"/>
<evidence type="ECO:0008006" key="3">
    <source>
        <dbReference type="Google" id="ProtNLM"/>
    </source>
</evidence>
<dbReference type="EMBL" id="RAYQ01000064">
    <property type="protein sequence ID" value="RKI86516.1"/>
    <property type="molecule type" value="Genomic_DNA"/>
</dbReference>
<name>A0A3A9AGF3_9FIRM</name>
<evidence type="ECO:0000313" key="1">
    <source>
        <dbReference type="EMBL" id="RKI86516.1"/>
    </source>
</evidence>
<accession>A0A3A9AGF3</accession>
<proteinExistence type="predicted"/>
<reference evidence="1 2" key="1">
    <citation type="submission" date="2018-09" db="EMBL/GenBank/DDBJ databases">
        <title>Murine metabolic-syndrome-specific gut microbial biobank.</title>
        <authorList>
            <person name="Liu C."/>
        </authorList>
    </citation>
    <scope>NUCLEOTIDE SEQUENCE [LARGE SCALE GENOMIC DNA]</scope>
    <source>
        <strain evidence="1 2">0.1xD8-82</strain>
    </source>
</reference>
<sequence length="195" mass="22837">MTNAYSAVLQSDILNTYYADNAKKLHKTVDRILCKFGGLSGKDTDDFYSLANEVFADVIKRYDYKQPFDGFLYSCLSNKIMSEITKRNREKRKADRMAVSLDVFKGEEEELSLLDFLPSDFDTFEEAAKRQESGKYQDKVERYISKLSNRQVNILNLLIDSYEPYEIRKILEISPKEYADSMQIMRSYENVRILF</sequence>
<keyword evidence="2" id="KW-1185">Reference proteome</keyword>
<evidence type="ECO:0000313" key="2">
    <source>
        <dbReference type="Proteomes" id="UP000280696"/>
    </source>
</evidence>
<protein>
    <recommendedName>
        <fullName evidence="3">Sigma-70 family RNA polymerase sigma factor</fullName>
    </recommendedName>
</protein>
<dbReference type="Proteomes" id="UP000280696">
    <property type="component" value="Unassembled WGS sequence"/>
</dbReference>
<dbReference type="RefSeq" id="WP_120472502.1">
    <property type="nucleotide sequence ID" value="NZ_RAYQ01000064.1"/>
</dbReference>